<dbReference type="InterPro" id="IPR020313">
    <property type="entry name" value="Double-stranded_DNA-bd"/>
</dbReference>
<gene>
    <name evidence="1" type="primary">dsbA</name>
    <name evidence="1" type="ORF">Acj133p243</name>
</gene>
<dbReference type="Proteomes" id="UP000000330">
    <property type="component" value="Segment"/>
</dbReference>
<keyword evidence="2" id="KW-1185">Reference proteome</keyword>
<evidence type="ECO:0000313" key="1">
    <source>
        <dbReference type="EMBL" id="ADJ19558.1"/>
    </source>
</evidence>
<dbReference type="GeneID" id="10323230"/>
<sequence length="92" mass="10369">MAKKEKIEFNEAVHGARLRELISQASGLKFQVESANDSIKDLRTLAKDELGLTPKMFNKVLSIHHKGERDKVEAENEEVIGVYDAVFNKRSA</sequence>
<reference evidence="1 2" key="1">
    <citation type="journal article" date="2010" name="Virol. J.">
        <title>Genomes of the T4-related bacteriophages as windows on microbial genome evolution.</title>
        <authorList>
            <person name="Petrov V.M."/>
            <person name="Ratnayaka S."/>
            <person name="Nolan J.M."/>
            <person name="Miller E.S."/>
            <person name="Karam J.D."/>
        </authorList>
    </citation>
    <scope>NUCLEOTIDE SEQUENCE [LARGE SCALE GENOMIC DNA]</scope>
    <source>
        <strain evidence="1">Acj133</strain>
    </source>
</reference>
<accession>D9I6H7</accession>
<name>D9I6H7_9CAUD</name>
<proteinExistence type="predicted"/>
<protein>
    <submittedName>
        <fullName evidence="1">DsbA late transcription dsDNA binding protein</fullName>
    </submittedName>
</protein>
<evidence type="ECO:0000313" key="2">
    <source>
        <dbReference type="Proteomes" id="UP000000330"/>
    </source>
</evidence>
<dbReference type="EMBL" id="HM114315">
    <property type="protein sequence ID" value="ADJ19558.1"/>
    <property type="molecule type" value="Genomic_DNA"/>
</dbReference>
<dbReference type="KEGG" id="vg:10323230"/>
<organism evidence="1 2">
    <name type="scientific">Acinetobacter phage 133</name>
    <dbReference type="NCBI Taxonomy" id="2919552"/>
    <lineage>
        <taxon>Viruses</taxon>
        <taxon>Duplodnaviria</taxon>
        <taxon>Heunggongvirae</taxon>
        <taxon>Uroviricota</taxon>
        <taxon>Caudoviricetes</taxon>
        <taxon>Pantevenvirales</taxon>
        <taxon>Straboviridae</taxon>
        <taxon>Tevenvirinae</taxon>
        <taxon>Centumtrigintavirus</taxon>
        <taxon>Centumtrigintavirus cv133</taxon>
        <taxon>Acinetobacter virus 133</taxon>
    </lineage>
</organism>
<dbReference type="RefSeq" id="YP_004300824.1">
    <property type="nucleotide sequence ID" value="NC_015250.1"/>
</dbReference>
<dbReference type="Pfam" id="PF11126">
    <property type="entry name" value="Phage_DsbA"/>
    <property type="match status" value="1"/>
</dbReference>